<keyword evidence="1" id="KW-1133">Transmembrane helix</keyword>
<sequence>MMSKYLDWFLTLIVVGFISLISNWIGQDIMPLKAIPGILSLMFIAFIGLVLHHLLPFNVPSIAYIGIIGLILTIPGMPGSSYIVKWTEQVELLSLATPVVAYAGVSIGRSWVDFAKLGWKTVIIGIVMLISTYLGAALVAEIILRIQGLV</sequence>
<dbReference type="Proteomes" id="UP000265541">
    <property type="component" value="Unassembled WGS sequence"/>
</dbReference>
<comment type="caution">
    <text evidence="2">The sequence shown here is derived from an EMBL/GenBank/DDBJ whole genome shotgun (WGS) entry which is preliminary data.</text>
</comment>
<evidence type="ECO:0000256" key="1">
    <source>
        <dbReference type="SAM" id="Phobius"/>
    </source>
</evidence>
<evidence type="ECO:0000313" key="2">
    <source>
        <dbReference type="EMBL" id="RIP37033.1"/>
    </source>
</evidence>
<dbReference type="EMBL" id="QYJN01000001">
    <property type="protein sequence ID" value="RIP37033.1"/>
    <property type="molecule type" value="Genomic_DNA"/>
</dbReference>
<name>A0A3A0VNH8_STAGA</name>
<gene>
    <name evidence="2" type="ORF">BUZ14_00375</name>
</gene>
<feature type="transmembrane region" description="Helical" evidence="1">
    <location>
        <begin position="123"/>
        <end position="144"/>
    </location>
</feature>
<keyword evidence="1" id="KW-0472">Membrane</keyword>
<reference evidence="2 3" key="1">
    <citation type="journal article" date="2016" name="Front. Microbiol.">
        <title>Comprehensive Phylogenetic Analysis of Bovine Non-aureus Staphylococci Species Based on Whole-Genome Sequencing.</title>
        <authorList>
            <person name="Naushad S."/>
            <person name="Barkema H.W."/>
            <person name="Luby C."/>
            <person name="Condas L.A."/>
            <person name="Nobrega D.B."/>
            <person name="Carson D.A."/>
            <person name="De Buck J."/>
        </authorList>
    </citation>
    <scope>NUCLEOTIDE SEQUENCE [LARGE SCALE GENOMIC DNA]</scope>
    <source>
        <strain evidence="2 3">SNUC 4781</strain>
    </source>
</reference>
<keyword evidence="1" id="KW-0812">Transmembrane</keyword>
<proteinExistence type="predicted"/>
<feature type="transmembrane region" description="Helical" evidence="1">
    <location>
        <begin position="6"/>
        <end position="25"/>
    </location>
</feature>
<feature type="transmembrane region" description="Helical" evidence="1">
    <location>
        <begin position="61"/>
        <end position="80"/>
    </location>
</feature>
<evidence type="ECO:0000313" key="3">
    <source>
        <dbReference type="Proteomes" id="UP000265541"/>
    </source>
</evidence>
<accession>A0A3A0VNH8</accession>
<dbReference type="RefSeq" id="WP_119483848.1">
    <property type="nucleotide sequence ID" value="NZ_QYJN01000001.1"/>
</dbReference>
<dbReference type="AlphaFoldDB" id="A0A3A0VNH8"/>
<feature type="transmembrane region" description="Helical" evidence="1">
    <location>
        <begin position="37"/>
        <end position="55"/>
    </location>
</feature>
<organism evidence="2 3">
    <name type="scientific">Staphylococcus gallinarum</name>
    <dbReference type="NCBI Taxonomy" id="1293"/>
    <lineage>
        <taxon>Bacteria</taxon>
        <taxon>Bacillati</taxon>
        <taxon>Bacillota</taxon>
        <taxon>Bacilli</taxon>
        <taxon>Bacillales</taxon>
        <taxon>Staphylococcaceae</taxon>
        <taxon>Staphylococcus</taxon>
    </lineage>
</organism>
<protein>
    <recommendedName>
        <fullName evidence="4">DUF340 domain-containing protein</fullName>
    </recommendedName>
</protein>
<feature type="transmembrane region" description="Helical" evidence="1">
    <location>
        <begin position="92"/>
        <end position="111"/>
    </location>
</feature>
<evidence type="ECO:0008006" key="4">
    <source>
        <dbReference type="Google" id="ProtNLM"/>
    </source>
</evidence>
<dbReference type="OrthoDB" id="6443879at2"/>